<evidence type="ECO:0000313" key="1">
    <source>
        <dbReference type="EMBL" id="PRP73974.1"/>
    </source>
</evidence>
<gene>
    <name evidence="1" type="ORF">PROFUN_16538</name>
</gene>
<name>A0A2P6MQJ9_9EUKA</name>
<proteinExistence type="predicted"/>
<dbReference type="Proteomes" id="UP000241769">
    <property type="component" value="Unassembled WGS sequence"/>
</dbReference>
<dbReference type="InParanoid" id="A0A2P6MQJ9"/>
<dbReference type="EMBL" id="MDYQ01000518">
    <property type="protein sequence ID" value="PRP73974.1"/>
    <property type="molecule type" value="Genomic_DNA"/>
</dbReference>
<organism evidence="1 2">
    <name type="scientific">Planoprotostelium fungivorum</name>
    <dbReference type="NCBI Taxonomy" id="1890364"/>
    <lineage>
        <taxon>Eukaryota</taxon>
        <taxon>Amoebozoa</taxon>
        <taxon>Evosea</taxon>
        <taxon>Variosea</taxon>
        <taxon>Cavosteliida</taxon>
        <taxon>Cavosteliaceae</taxon>
        <taxon>Planoprotostelium</taxon>
    </lineage>
</organism>
<protein>
    <submittedName>
        <fullName evidence="1">Uncharacterized protein</fullName>
    </submittedName>
</protein>
<reference evidence="1 2" key="1">
    <citation type="journal article" date="2018" name="Genome Biol. Evol.">
        <title>Multiple Roots of Fruiting Body Formation in Amoebozoa.</title>
        <authorList>
            <person name="Hillmann F."/>
            <person name="Forbes G."/>
            <person name="Novohradska S."/>
            <person name="Ferling I."/>
            <person name="Riege K."/>
            <person name="Groth M."/>
            <person name="Westermann M."/>
            <person name="Marz M."/>
            <person name="Spaller T."/>
            <person name="Winckler T."/>
            <person name="Schaap P."/>
            <person name="Glockner G."/>
        </authorList>
    </citation>
    <scope>NUCLEOTIDE SEQUENCE [LARGE SCALE GENOMIC DNA]</scope>
    <source>
        <strain evidence="1 2">Jena</strain>
    </source>
</reference>
<accession>A0A2P6MQJ9</accession>
<dbReference type="AlphaFoldDB" id="A0A2P6MQJ9"/>
<keyword evidence="2" id="KW-1185">Reference proteome</keyword>
<sequence>MTVIHQFCYLLIDSPVRSELKLHLYSQFSEGLGRFDSYGLCLRLGSTRRSLRALSVIAPVADLAQVRATCPENKPDDQGRENATLVLRLVLMRELKSRQHRDQSMASWDIVVQIQNDFTLADLSVTLKQWAITSRKWKVTVHQAQATVDDCVEWNLLVA</sequence>
<evidence type="ECO:0000313" key="2">
    <source>
        <dbReference type="Proteomes" id="UP000241769"/>
    </source>
</evidence>
<comment type="caution">
    <text evidence="1">The sequence shown here is derived from an EMBL/GenBank/DDBJ whole genome shotgun (WGS) entry which is preliminary data.</text>
</comment>